<dbReference type="Gene3D" id="3.40.50.300">
    <property type="entry name" value="P-loop containing nucleotide triphosphate hydrolases"/>
    <property type="match status" value="1"/>
</dbReference>
<dbReference type="InterPro" id="IPR027417">
    <property type="entry name" value="P-loop_NTPase"/>
</dbReference>
<evidence type="ECO:0000313" key="4">
    <source>
        <dbReference type="Proteomes" id="UP000318509"/>
    </source>
</evidence>
<dbReference type="Pfam" id="PF05673">
    <property type="entry name" value="DUF815"/>
    <property type="match status" value="1"/>
</dbReference>
<dbReference type="InterPro" id="IPR003593">
    <property type="entry name" value="AAA+_ATPase"/>
</dbReference>
<name>A0A537JZ95_9BACT</name>
<reference evidence="3 4" key="1">
    <citation type="journal article" date="2019" name="Nat. Microbiol.">
        <title>Mediterranean grassland soil C-N compound turnover is dependent on rainfall and depth, and is mediated by genomically divergent microorganisms.</title>
        <authorList>
            <person name="Diamond S."/>
            <person name="Andeer P.F."/>
            <person name="Li Z."/>
            <person name="Crits-Christoph A."/>
            <person name="Burstein D."/>
            <person name="Anantharaman K."/>
            <person name="Lane K.R."/>
            <person name="Thomas B.C."/>
            <person name="Pan C."/>
            <person name="Northen T.R."/>
            <person name="Banfield J.F."/>
        </authorList>
    </citation>
    <scope>NUCLEOTIDE SEQUENCE [LARGE SCALE GENOMIC DNA]</scope>
    <source>
        <strain evidence="3">NP_3</strain>
    </source>
</reference>
<feature type="region of interest" description="Disordered" evidence="1">
    <location>
        <begin position="452"/>
        <end position="471"/>
    </location>
</feature>
<dbReference type="GO" id="GO:0005524">
    <property type="term" value="F:ATP binding"/>
    <property type="evidence" value="ECO:0007669"/>
    <property type="project" value="UniProtKB-KW"/>
</dbReference>
<protein>
    <submittedName>
        <fullName evidence="3">ATP-binding protein</fullName>
    </submittedName>
</protein>
<evidence type="ECO:0000313" key="3">
    <source>
        <dbReference type="EMBL" id="TMI88873.1"/>
    </source>
</evidence>
<evidence type="ECO:0000256" key="1">
    <source>
        <dbReference type="SAM" id="MobiDB-lite"/>
    </source>
</evidence>
<dbReference type="CDD" id="cd00009">
    <property type="entry name" value="AAA"/>
    <property type="match status" value="1"/>
</dbReference>
<dbReference type="AlphaFoldDB" id="A0A537JZ95"/>
<dbReference type="EMBL" id="VBAK01000133">
    <property type="protein sequence ID" value="TMI88873.1"/>
    <property type="molecule type" value="Genomic_DNA"/>
</dbReference>
<keyword evidence="3" id="KW-0067">ATP-binding</keyword>
<proteinExistence type="predicted"/>
<dbReference type="PANTHER" id="PTHR42935:SF1">
    <property type="entry name" value="SLR0930 PROTEIN"/>
    <property type="match status" value="1"/>
</dbReference>
<organism evidence="3 4">
    <name type="scientific">Candidatus Segetimicrobium genomatis</name>
    <dbReference type="NCBI Taxonomy" id="2569760"/>
    <lineage>
        <taxon>Bacteria</taxon>
        <taxon>Bacillati</taxon>
        <taxon>Candidatus Sysuimicrobiota</taxon>
        <taxon>Candidatus Sysuimicrobiia</taxon>
        <taxon>Candidatus Sysuimicrobiales</taxon>
        <taxon>Candidatus Segetimicrobiaceae</taxon>
        <taxon>Candidatus Segetimicrobium</taxon>
    </lineage>
</organism>
<dbReference type="InterPro" id="IPR008533">
    <property type="entry name" value="DUF815"/>
</dbReference>
<accession>A0A537JZ95</accession>
<keyword evidence="3" id="KW-0547">Nucleotide-binding</keyword>
<feature type="domain" description="AAA+ ATPase" evidence="2">
    <location>
        <begin position="246"/>
        <end position="362"/>
    </location>
</feature>
<gene>
    <name evidence="3" type="ORF">E6H00_11370</name>
</gene>
<evidence type="ECO:0000259" key="2">
    <source>
        <dbReference type="SMART" id="SM00382"/>
    </source>
</evidence>
<dbReference type="Proteomes" id="UP000318509">
    <property type="component" value="Unassembled WGS sequence"/>
</dbReference>
<comment type="caution">
    <text evidence="3">The sequence shown here is derived from an EMBL/GenBank/DDBJ whole genome shotgun (WGS) entry which is preliminary data.</text>
</comment>
<feature type="compositionally biased region" description="Basic residues" evidence="1">
    <location>
        <begin position="459"/>
        <end position="471"/>
    </location>
</feature>
<sequence>MTGPRSVYDEARAAAASLGVLRGVLDDDAGRLWLDLIEGLAAPSPDPSRLAASYGRLFAVLALEIELASEPPAGDAWQHHLLRRLLDDENPFSRKAERVPVSAIGPALLAQTRADLSALQRCARIGGAPLARDVGRVTGTDPVAWEGFRPMETSGERSAQRLMMERFAGTRDWGSLVGDLAAYFAANGVGIFGRYHAFRWVHRGDGEGYLEGVPNPDPIRLSDLVGYDLERRPVLDNTRQFVSGMPANNVLLYGDRGTGKSSTVKALLSEFHTEGLRLIEVSKEHLGAYAKIIAPLAGRRERFILFVDDLSFEEHETQYKALKAALEGSLEPRPDNVVLYATSNRRHLVRERFSDRRGPAADGDDDVHIDETVQEKLSLADRFGLHVPFLLPDQDRYLDIAEKLAARYGIRLPAEEVRRRARLWSQWHNGQSCRTARQFVDALRGEIALAAEDGDRSRAPRRGRGRQPGRR</sequence>
<dbReference type="SMART" id="SM00382">
    <property type="entry name" value="AAA"/>
    <property type="match status" value="1"/>
</dbReference>
<dbReference type="PANTHER" id="PTHR42935">
    <property type="entry name" value="SLR0930 PROTEIN"/>
    <property type="match status" value="1"/>
</dbReference>
<dbReference type="SUPFAM" id="SSF52540">
    <property type="entry name" value="P-loop containing nucleoside triphosphate hydrolases"/>
    <property type="match status" value="1"/>
</dbReference>